<dbReference type="GO" id="GO:0005524">
    <property type="term" value="F:ATP binding"/>
    <property type="evidence" value="ECO:0007669"/>
    <property type="project" value="UniProtKB-KW"/>
</dbReference>
<evidence type="ECO:0000256" key="2">
    <source>
        <dbReference type="ARBA" id="ARBA00022692"/>
    </source>
</evidence>
<dbReference type="SUPFAM" id="SSF90123">
    <property type="entry name" value="ABC transporter transmembrane region"/>
    <property type="match status" value="1"/>
</dbReference>
<dbReference type="InterPro" id="IPR027417">
    <property type="entry name" value="P-loop_NTPase"/>
</dbReference>
<evidence type="ECO:0000256" key="6">
    <source>
        <dbReference type="ARBA" id="ARBA00023136"/>
    </source>
</evidence>
<dbReference type="InterPro" id="IPR003593">
    <property type="entry name" value="AAA+_ATPase"/>
</dbReference>
<feature type="transmembrane region" description="Helical" evidence="8">
    <location>
        <begin position="176"/>
        <end position="193"/>
    </location>
</feature>
<dbReference type="OrthoDB" id="121502at2157"/>
<dbReference type="PANTHER" id="PTHR24221">
    <property type="entry name" value="ATP-BINDING CASSETTE SUB-FAMILY B"/>
    <property type="match status" value="1"/>
</dbReference>
<proteinExistence type="predicted"/>
<dbReference type="InterPro" id="IPR017871">
    <property type="entry name" value="ABC_transporter-like_CS"/>
</dbReference>
<protein>
    <submittedName>
        <fullName evidence="11">ATP-binding cassette, subfamily B</fullName>
    </submittedName>
</protein>
<feature type="transmembrane region" description="Helical" evidence="8">
    <location>
        <begin position="284"/>
        <end position="305"/>
    </location>
</feature>
<dbReference type="InterPro" id="IPR039421">
    <property type="entry name" value="Type_1_exporter"/>
</dbReference>
<dbReference type="InterPro" id="IPR036640">
    <property type="entry name" value="ABC1_TM_sf"/>
</dbReference>
<dbReference type="CDD" id="cd18565">
    <property type="entry name" value="ABC_6TM_exporter_like"/>
    <property type="match status" value="1"/>
</dbReference>
<comment type="subcellular location">
    <subcellularLocation>
        <location evidence="1">Membrane</location>
        <topology evidence="1">Multi-pass membrane protein</topology>
    </subcellularLocation>
</comment>
<dbReference type="Pfam" id="PF00005">
    <property type="entry name" value="ABC_tran"/>
    <property type="match status" value="1"/>
</dbReference>
<dbReference type="InterPro" id="IPR011527">
    <property type="entry name" value="ABC1_TM_dom"/>
</dbReference>
<dbReference type="PROSITE" id="PS50929">
    <property type="entry name" value="ABC_TM1F"/>
    <property type="match status" value="1"/>
</dbReference>
<reference evidence="12" key="1">
    <citation type="submission" date="2016-10" db="EMBL/GenBank/DDBJ databases">
        <authorList>
            <person name="Varghese N."/>
            <person name="Submissions S."/>
        </authorList>
    </citation>
    <scope>NUCLEOTIDE SEQUENCE [LARGE SCALE GENOMIC DNA]</scope>
    <source>
        <strain evidence="12">DSM 22427</strain>
    </source>
</reference>
<keyword evidence="3" id="KW-0547">Nucleotide-binding</keyword>
<feature type="region of interest" description="Disordered" evidence="7">
    <location>
        <begin position="392"/>
        <end position="423"/>
    </location>
</feature>
<dbReference type="InterPro" id="IPR003439">
    <property type="entry name" value="ABC_transporter-like_ATP-bd"/>
</dbReference>
<evidence type="ECO:0000256" key="3">
    <source>
        <dbReference type="ARBA" id="ARBA00022741"/>
    </source>
</evidence>
<evidence type="ECO:0000259" key="9">
    <source>
        <dbReference type="PROSITE" id="PS50893"/>
    </source>
</evidence>
<evidence type="ECO:0000256" key="8">
    <source>
        <dbReference type="SAM" id="Phobius"/>
    </source>
</evidence>
<sequence>MSSVDWDEDDPFEAQRENIENPMRRLLFEFGRPYWFSVTVGIVSSILARALDLLPALLLAVAIDAIFGDAAFAEQIPLVVLPEAWLPTTPESQFWFVAIAIAGSFALGSIFHWIRNWGFNAFSQDIQHDVRTATYDKMQRLDMEFFSDKQTGEMMSVLSNDVNQLERFLNEGLNSAFRLVVMVVGISALLLWLNPQLALVSLAPVPLIGGFTYVFVKKIQPKYAAVRSSVGKVNSRLENNLGGIQVIKSSNTERFESGRVEDVSKKYFDTNWEAINLRIKFFPALQLISGIGFVLTFAVGGYWVLQGAPPGPFTGGLEIGVFVAFIMYTQQLVWPMAQFGQVINMYQRAEASSERIFGLMDETGRIDREEGADDLEVQAGRVEYDSVSFSYEGYESRDSDETDRQRETAPTAADDSVEADHPAEESELIIDDISFEVEGGETLALVGPTGAGKSTVLKLLLRLYDVDDGEIRIDGQDVSEVSLPSLRRSLGYVGQESYLFYGTVEENITYGTFDAERSEIVEAAKAAEAHEFIQNLPDGYDTMVGERGVKLSGGQRQRVAIARAVLKDPDILILDEATSDVDTETEMLIQRSIDDLTEDRTTFAIAHRLSTIKDADTIAVLEGGRIVERGSHDELLENDGLYAHLWGVQAGEIDELPQEFIERAQRRTARTQARNTDD</sequence>
<keyword evidence="4 11" id="KW-0067">ATP-binding</keyword>
<evidence type="ECO:0000259" key="10">
    <source>
        <dbReference type="PROSITE" id="PS50929"/>
    </source>
</evidence>
<dbReference type="Gene3D" id="3.40.50.300">
    <property type="entry name" value="P-loop containing nucleotide triphosphate hydrolases"/>
    <property type="match status" value="1"/>
</dbReference>
<dbReference type="GO" id="GO:0016020">
    <property type="term" value="C:membrane"/>
    <property type="evidence" value="ECO:0007669"/>
    <property type="project" value="UniProtKB-SubCell"/>
</dbReference>
<feature type="domain" description="ABC transporter" evidence="9">
    <location>
        <begin position="411"/>
        <end position="648"/>
    </location>
</feature>
<evidence type="ECO:0000313" key="12">
    <source>
        <dbReference type="Proteomes" id="UP000199199"/>
    </source>
</evidence>
<evidence type="ECO:0000256" key="1">
    <source>
        <dbReference type="ARBA" id="ARBA00004141"/>
    </source>
</evidence>
<dbReference type="PROSITE" id="PS50893">
    <property type="entry name" value="ABC_TRANSPORTER_2"/>
    <property type="match status" value="1"/>
</dbReference>
<evidence type="ECO:0000313" key="11">
    <source>
        <dbReference type="EMBL" id="SFS66076.1"/>
    </source>
</evidence>
<organism evidence="11 12">
    <name type="scientific">Halostagnicola kamekurae</name>
    <dbReference type="NCBI Taxonomy" id="619731"/>
    <lineage>
        <taxon>Archaea</taxon>
        <taxon>Methanobacteriati</taxon>
        <taxon>Methanobacteriota</taxon>
        <taxon>Stenosarchaea group</taxon>
        <taxon>Halobacteria</taxon>
        <taxon>Halobacteriales</taxon>
        <taxon>Natrialbaceae</taxon>
        <taxon>Halostagnicola</taxon>
    </lineage>
</organism>
<feature type="transmembrane region" description="Helical" evidence="8">
    <location>
        <begin position="33"/>
        <end position="51"/>
    </location>
</feature>
<keyword evidence="5 8" id="KW-1133">Transmembrane helix</keyword>
<dbReference type="GO" id="GO:0016887">
    <property type="term" value="F:ATP hydrolysis activity"/>
    <property type="evidence" value="ECO:0007669"/>
    <property type="project" value="InterPro"/>
</dbReference>
<dbReference type="PANTHER" id="PTHR24221:SF654">
    <property type="entry name" value="ATP-BINDING CASSETTE SUB-FAMILY B MEMBER 6"/>
    <property type="match status" value="1"/>
</dbReference>
<dbReference type="PROSITE" id="PS00211">
    <property type="entry name" value="ABC_TRANSPORTER_1"/>
    <property type="match status" value="1"/>
</dbReference>
<evidence type="ECO:0000256" key="4">
    <source>
        <dbReference type="ARBA" id="ARBA00022840"/>
    </source>
</evidence>
<keyword evidence="12" id="KW-1185">Reference proteome</keyword>
<dbReference type="RefSeq" id="WP_092904052.1">
    <property type="nucleotide sequence ID" value="NZ_FOZS01000002.1"/>
</dbReference>
<feature type="compositionally biased region" description="Basic and acidic residues" evidence="7">
    <location>
        <begin position="394"/>
        <end position="407"/>
    </location>
</feature>
<feature type="transmembrane region" description="Helical" evidence="8">
    <location>
        <begin position="56"/>
        <end position="73"/>
    </location>
</feature>
<dbReference type="Pfam" id="PF00664">
    <property type="entry name" value="ABC_membrane"/>
    <property type="match status" value="1"/>
</dbReference>
<feature type="transmembrane region" description="Helical" evidence="8">
    <location>
        <begin position="199"/>
        <end position="216"/>
    </location>
</feature>
<evidence type="ECO:0000256" key="7">
    <source>
        <dbReference type="SAM" id="MobiDB-lite"/>
    </source>
</evidence>
<dbReference type="SUPFAM" id="SSF52540">
    <property type="entry name" value="P-loop containing nucleoside triphosphate hydrolases"/>
    <property type="match status" value="1"/>
</dbReference>
<dbReference type="AlphaFoldDB" id="A0A1I6RN63"/>
<dbReference type="Proteomes" id="UP000199199">
    <property type="component" value="Unassembled WGS sequence"/>
</dbReference>
<dbReference type="GO" id="GO:0140359">
    <property type="term" value="F:ABC-type transporter activity"/>
    <property type="evidence" value="ECO:0007669"/>
    <property type="project" value="InterPro"/>
</dbReference>
<accession>A0A1I6RN63</accession>
<feature type="transmembrane region" description="Helical" evidence="8">
    <location>
        <begin position="93"/>
        <end position="114"/>
    </location>
</feature>
<dbReference type="Gene3D" id="1.20.1560.10">
    <property type="entry name" value="ABC transporter type 1, transmembrane domain"/>
    <property type="match status" value="1"/>
</dbReference>
<dbReference type="SMART" id="SM00382">
    <property type="entry name" value="AAA"/>
    <property type="match status" value="1"/>
</dbReference>
<keyword evidence="2 8" id="KW-0812">Transmembrane</keyword>
<gene>
    <name evidence="11" type="ORF">SAMN04488556_1925</name>
</gene>
<keyword evidence="6 8" id="KW-0472">Membrane</keyword>
<dbReference type="EMBL" id="FOZS01000002">
    <property type="protein sequence ID" value="SFS66076.1"/>
    <property type="molecule type" value="Genomic_DNA"/>
</dbReference>
<evidence type="ECO:0000256" key="5">
    <source>
        <dbReference type="ARBA" id="ARBA00022989"/>
    </source>
</evidence>
<name>A0A1I6RN63_9EURY</name>
<feature type="domain" description="ABC transmembrane type-1" evidence="10">
    <location>
        <begin position="40"/>
        <end position="348"/>
    </location>
</feature>